<name>A0A367ZMX1_9BACT</name>
<proteinExistence type="predicted"/>
<organism evidence="8 9">
    <name type="scientific">Candidatus Ozemobacter sibiricus</name>
    <dbReference type="NCBI Taxonomy" id="2268124"/>
    <lineage>
        <taxon>Bacteria</taxon>
        <taxon>Candidatus Ozemobacteria</taxon>
        <taxon>Candidatus Ozemobacterales</taxon>
        <taxon>Candidatus Ozemobacteraceae</taxon>
        <taxon>Candidatus Ozemobacter</taxon>
    </lineage>
</organism>
<evidence type="ECO:0000256" key="6">
    <source>
        <dbReference type="SAM" id="Phobius"/>
    </source>
</evidence>
<keyword evidence="3 6" id="KW-0812">Transmembrane</keyword>
<keyword evidence="4 6" id="KW-1133">Transmembrane helix</keyword>
<dbReference type="Proteomes" id="UP000252355">
    <property type="component" value="Unassembled WGS sequence"/>
</dbReference>
<feature type="transmembrane region" description="Helical" evidence="6">
    <location>
        <begin position="333"/>
        <end position="354"/>
    </location>
</feature>
<evidence type="ECO:0000313" key="9">
    <source>
        <dbReference type="Proteomes" id="UP000252355"/>
    </source>
</evidence>
<dbReference type="PANTHER" id="PTHR35007:SF2">
    <property type="entry name" value="PILUS ASSEMBLE PROTEIN"/>
    <property type="match status" value="1"/>
</dbReference>
<dbReference type="Pfam" id="PF00482">
    <property type="entry name" value="T2SSF"/>
    <property type="match status" value="2"/>
</dbReference>
<evidence type="ECO:0000256" key="3">
    <source>
        <dbReference type="ARBA" id="ARBA00022692"/>
    </source>
</evidence>
<dbReference type="AlphaFoldDB" id="A0A367ZMX1"/>
<feature type="domain" description="Type II secretion system protein GspF" evidence="7">
    <location>
        <begin position="373"/>
        <end position="499"/>
    </location>
</feature>
<protein>
    <submittedName>
        <fullName evidence="8">Flp pilus assembly protein TadB</fullName>
    </submittedName>
</protein>
<evidence type="ECO:0000259" key="7">
    <source>
        <dbReference type="Pfam" id="PF00482"/>
    </source>
</evidence>
<keyword evidence="5 6" id="KW-0472">Membrane</keyword>
<dbReference type="GO" id="GO:0005886">
    <property type="term" value="C:plasma membrane"/>
    <property type="evidence" value="ECO:0007669"/>
    <property type="project" value="UniProtKB-SubCell"/>
</dbReference>
<evidence type="ECO:0000256" key="5">
    <source>
        <dbReference type="ARBA" id="ARBA00023136"/>
    </source>
</evidence>
<dbReference type="EMBL" id="QOQW01000012">
    <property type="protein sequence ID" value="RCK79478.1"/>
    <property type="molecule type" value="Genomic_DNA"/>
</dbReference>
<comment type="subcellular location">
    <subcellularLocation>
        <location evidence="1">Cell membrane</location>
        <topology evidence="1">Multi-pass membrane protein</topology>
    </subcellularLocation>
</comment>
<feature type="transmembrane region" description="Helical" evidence="6">
    <location>
        <begin position="211"/>
        <end position="231"/>
    </location>
</feature>
<sequence>MNPTVTMLVQVLALVGVGVCVFLFLEEQMETALTSRRARKAGAGGTGAPGAATRLLRSVTGASLDDQLIEVLLMISSSLKAGRNLDQAFELVAISSPPPICNEFRTLVQERRLGVPMVEALTNLTKRVPSPDLRLAVNATIFQQETGGNLEDLYRQIVSTVAERKKIAGKVQAGTAHARLSGSLIAMVPIGLGIFMFAAQPGYLMPMFRHPWGSVALIASFMASIIGMMFIRRMTTGLLPEGGAVGIVPTSASRKRGWFLLLLSPLTKLLGSINASFGGSFLNAYREDIKFLLESAGHPWDMGVDEFIGLQETIALLLVLLGILIPGPGNITLLWAIGLLVLVPIGFHLPRVYLGNLIRTRQQNIEFELPYTIDLLSLAIEAGLDLVGGIQKIAEKSRPTDIVIEFQTFLADVKMGKSLEEALSDMADRVQVLSFFAFVSSLIQAQRLGAEIGPTLRSQAEQMRYQRMILAEERVNQLPVKLLLPLVFMVFPAIAVLLVGPAILRLSVEMKAVGAGH</sequence>
<evidence type="ECO:0000256" key="4">
    <source>
        <dbReference type="ARBA" id="ARBA00022989"/>
    </source>
</evidence>
<feature type="transmembrane region" description="Helical" evidence="6">
    <location>
        <begin position="307"/>
        <end position="327"/>
    </location>
</feature>
<reference evidence="8 9" key="1">
    <citation type="submission" date="2018-05" db="EMBL/GenBank/DDBJ databases">
        <title>A metagenomic window into the 2 km-deep terrestrial subsurface aquifer revealed taxonomically and functionally diverse microbial community comprising novel uncultured bacterial lineages.</title>
        <authorList>
            <person name="Kadnikov V.V."/>
            <person name="Mardanov A.V."/>
            <person name="Beletsky A.V."/>
            <person name="Banks D."/>
            <person name="Pimenov N.V."/>
            <person name="Frank Y.A."/>
            <person name="Karnachuk O.V."/>
            <person name="Ravin N.V."/>
        </authorList>
    </citation>
    <scope>NUCLEOTIDE SEQUENCE [LARGE SCALE GENOMIC DNA]</scope>
    <source>
        <strain evidence="8">BY5</strain>
    </source>
</reference>
<evidence type="ECO:0000313" key="8">
    <source>
        <dbReference type="EMBL" id="RCK79478.1"/>
    </source>
</evidence>
<feature type="domain" description="Type II secretion system protein GspF" evidence="7">
    <location>
        <begin position="74"/>
        <end position="197"/>
    </location>
</feature>
<feature type="transmembrane region" description="Helical" evidence="6">
    <location>
        <begin position="180"/>
        <end position="199"/>
    </location>
</feature>
<dbReference type="InterPro" id="IPR042094">
    <property type="entry name" value="T2SS_GspF_sf"/>
</dbReference>
<evidence type="ECO:0000256" key="2">
    <source>
        <dbReference type="ARBA" id="ARBA00022475"/>
    </source>
</evidence>
<dbReference type="Gene3D" id="1.20.81.30">
    <property type="entry name" value="Type II secretion system (T2SS), domain F"/>
    <property type="match status" value="2"/>
</dbReference>
<dbReference type="PANTHER" id="PTHR35007">
    <property type="entry name" value="INTEGRAL MEMBRANE PROTEIN-RELATED"/>
    <property type="match status" value="1"/>
</dbReference>
<evidence type="ECO:0000256" key="1">
    <source>
        <dbReference type="ARBA" id="ARBA00004651"/>
    </source>
</evidence>
<keyword evidence="2" id="KW-1003">Cell membrane</keyword>
<dbReference type="InterPro" id="IPR018076">
    <property type="entry name" value="T2SS_GspF_dom"/>
</dbReference>
<comment type="caution">
    <text evidence="8">The sequence shown here is derived from an EMBL/GenBank/DDBJ whole genome shotgun (WGS) entry which is preliminary data.</text>
</comment>
<gene>
    <name evidence="8" type="ORF">OZSIB_4232</name>
</gene>
<feature type="transmembrane region" description="Helical" evidence="6">
    <location>
        <begin position="6"/>
        <end position="25"/>
    </location>
</feature>
<feature type="transmembrane region" description="Helical" evidence="6">
    <location>
        <begin position="482"/>
        <end position="504"/>
    </location>
</feature>
<accession>A0A367ZMX1</accession>